<feature type="non-terminal residue" evidence="1">
    <location>
        <position position="96"/>
    </location>
</feature>
<organism evidence="1 2">
    <name type="scientific">Vibrio anguillarum</name>
    <name type="common">Listonella anguillarum</name>
    <dbReference type="NCBI Taxonomy" id="55601"/>
    <lineage>
        <taxon>Bacteria</taxon>
        <taxon>Pseudomonadati</taxon>
        <taxon>Pseudomonadota</taxon>
        <taxon>Gammaproteobacteria</taxon>
        <taxon>Vibrionales</taxon>
        <taxon>Vibrionaceae</taxon>
        <taxon>Vibrio</taxon>
    </lineage>
</organism>
<name>A0AAW4BHZ0_VIBAN</name>
<dbReference type="EMBL" id="SCLC01000272">
    <property type="protein sequence ID" value="MBF4436662.1"/>
    <property type="molecule type" value="Genomic_DNA"/>
</dbReference>
<proteinExistence type="predicted"/>
<sequence>MSLAISLGSQANDKVRCDSLTHSPYDFYDKVPSIYQGDIQTISPYVKVDDTRKDFLKINDRAIDVCEYVNEDKDEVISYLIYSGDDVIFLNNNALG</sequence>
<reference evidence="1" key="1">
    <citation type="journal article" date="2021" name="PeerJ">
        <title>Analysis of 44 Vibrio anguillarum genomes reveals high genetic diversity.</title>
        <authorList>
            <person name="Hansen M.J."/>
            <person name="Dalsgaard I."/>
        </authorList>
    </citation>
    <scope>NUCLEOTIDE SEQUENCE</scope>
    <source>
        <strain evidence="1">850617-1/1</strain>
    </source>
</reference>
<gene>
    <name evidence="1" type="ORF">ERJ77_19620</name>
</gene>
<protein>
    <submittedName>
        <fullName evidence="1">Uncharacterized protein</fullName>
    </submittedName>
</protein>
<evidence type="ECO:0000313" key="2">
    <source>
        <dbReference type="Proteomes" id="UP000786185"/>
    </source>
</evidence>
<evidence type="ECO:0000313" key="1">
    <source>
        <dbReference type="EMBL" id="MBF4436662.1"/>
    </source>
</evidence>
<dbReference type="AlphaFoldDB" id="A0AAW4BHZ0"/>
<comment type="caution">
    <text evidence="1">The sequence shown here is derived from an EMBL/GenBank/DDBJ whole genome shotgun (WGS) entry which is preliminary data.</text>
</comment>
<dbReference type="Proteomes" id="UP000786185">
    <property type="component" value="Unassembled WGS sequence"/>
</dbReference>
<accession>A0AAW4BHZ0</accession>